<dbReference type="Gene3D" id="3.90.226.10">
    <property type="entry name" value="2-enoyl-CoA Hydratase, Chain A, domain 1"/>
    <property type="match status" value="2"/>
</dbReference>
<protein>
    <submittedName>
        <fullName evidence="8">Signal peptide peptidase SppA</fullName>
    </submittedName>
</protein>
<dbReference type="GO" id="GO:0008236">
    <property type="term" value="F:serine-type peptidase activity"/>
    <property type="evidence" value="ECO:0007669"/>
    <property type="project" value="UniProtKB-KW"/>
</dbReference>
<dbReference type="InterPro" id="IPR002142">
    <property type="entry name" value="Peptidase_S49"/>
</dbReference>
<keyword evidence="6" id="KW-0472">Membrane</keyword>
<accession>A0A9D1D3K4</accession>
<sequence length="351" mass="36537">MQGGPQPSSHAAQGAWAPSSGSQTTDIPGGQQAYAYPAQAAPAAYASPQPKKRGWIVALVAVVLLFIVTIFGMMSCTNVLSGFSSLGSSLDEGSSLVTTGPSVGVIEISGTIQYDGSVCSPEGLKGKLDEAAEDPNIKAIVLRVDSGGGVATAGEEMTQYVKDFSKPVVVSSASMNASAAYEISSQADYIYTAKTSAIGAIGTAMQITDLSGLYEKLGINIEDITSAEGKDSSYGTRGLTDEERAHYQHMVDQINETFLQSVAEGRGMDIEEVRALATGMTFTGMDAVENGLADEIGTLETACMKAAELGGIGGTFDTVYLHDEASTLESLFSLENSSDITDIPNAMKELD</sequence>
<dbReference type="GO" id="GO:0006508">
    <property type="term" value="P:proteolysis"/>
    <property type="evidence" value="ECO:0007669"/>
    <property type="project" value="UniProtKB-KW"/>
</dbReference>
<feature type="transmembrane region" description="Helical" evidence="6">
    <location>
        <begin position="55"/>
        <end position="74"/>
    </location>
</feature>
<reference evidence="8" key="2">
    <citation type="journal article" date="2021" name="PeerJ">
        <title>Extensive microbial diversity within the chicken gut microbiome revealed by metagenomics and culture.</title>
        <authorList>
            <person name="Gilroy R."/>
            <person name="Ravi A."/>
            <person name="Getino M."/>
            <person name="Pursley I."/>
            <person name="Horton D.L."/>
            <person name="Alikhan N.F."/>
            <person name="Baker D."/>
            <person name="Gharbi K."/>
            <person name="Hall N."/>
            <person name="Watson M."/>
            <person name="Adriaenssens E.M."/>
            <person name="Foster-Nyarko E."/>
            <person name="Jarju S."/>
            <person name="Secka A."/>
            <person name="Antonio M."/>
            <person name="Oren A."/>
            <person name="Chaudhuri R.R."/>
            <person name="La Ragione R."/>
            <person name="Hildebrand F."/>
            <person name="Pallen M.J."/>
        </authorList>
    </citation>
    <scope>NUCLEOTIDE SEQUENCE</scope>
    <source>
        <strain evidence="8">ChiGjej1B1-2707</strain>
    </source>
</reference>
<dbReference type="InterPro" id="IPR047272">
    <property type="entry name" value="S49_SppA_C"/>
</dbReference>
<organism evidence="8 9">
    <name type="scientific">Candidatus Aveggerthella stercoripullorum</name>
    <dbReference type="NCBI Taxonomy" id="2840688"/>
    <lineage>
        <taxon>Bacteria</taxon>
        <taxon>Bacillati</taxon>
        <taxon>Actinomycetota</taxon>
        <taxon>Coriobacteriia</taxon>
        <taxon>Eggerthellales</taxon>
        <taxon>Eggerthellaceae</taxon>
        <taxon>Eggerthellaceae incertae sedis</taxon>
        <taxon>Candidatus Aveggerthella</taxon>
    </lineage>
</organism>
<dbReference type="InterPro" id="IPR029045">
    <property type="entry name" value="ClpP/crotonase-like_dom_sf"/>
</dbReference>
<comment type="caution">
    <text evidence="8">The sequence shown here is derived from an EMBL/GenBank/DDBJ whole genome shotgun (WGS) entry which is preliminary data.</text>
</comment>
<evidence type="ECO:0000256" key="3">
    <source>
        <dbReference type="ARBA" id="ARBA00022801"/>
    </source>
</evidence>
<feature type="compositionally biased region" description="Polar residues" evidence="5">
    <location>
        <begin position="1"/>
        <end position="11"/>
    </location>
</feature>
<keyword evidence="6" id="KW-0812">Transmembrane</keyword>
<proteinExistence type="inferred from homology"/>
<evidence type="ECO:0000313" key="8">
    <source>
        <dbReference type="EMBL" id="HIR01441.1"/>
    </source>
</evidence>
<reference evidence="8" key="1">
    <citation type="submission" date="2020-10" db="EMBL/GenBank/DDBJ databases">
        <authorList>
            <person name="Gilroy R."/>
        </authorList>
    </citation>
    <scope>NUCLEOTIDE SEQUENCE</scope>
    <source>
        <strain evidence="8">ChiGjej1B1-2707</strain>
    </source>
</reference>
<keyword evidence="3" id="KW-0378">Hydrolase</keyword>
<dbReference type="SUPFAM" id="SSF52096">
    <property type="entry name" value="ClpP/crotonase"/>
    <property type="match status" value="1"/>
</dbReference>
<dbReference type="EMBL" id="DVGB01000052">
    <property type="protein sequence ID" value="HIR01441.1"/>
    <property type="molecule type" value="Genomic_DNA"/>
</dbReference>
<feature type="region of interest" description="Disordered" evidence="5">
    <location>
        <begin position="1"/>
        <end position="29"/>
    </location>
</feature>
<evidence type="ECO:0000259" key="7">
    <source>
        <dbReference type="Pfam" id="PF01343"/>
    </source>
</evidence>
<feature type="domain" description="Peptidase S49" evidence="7">
    <location>
        <begin position="163"/>
        <end position="310"/>
    </location>
</feature>
<dbReference type="PANTHER" id="PTHR42987:SF4">
    <property type="entry name" value="PROTEASE SOHB-RELATED"/>
    <property type="match status" value="1"/>
</dbReference>
<dbReference type="CDD" id="cd07023">
    <property type="entry name" value="S49_Sppa_N_C"/>
    <property type="match status" value="1"/>
</dbReference>
<evidence type="ECO:0000256" key="6">
    <source>
        <dbReference type="SAM" id="Phobius"/>
    </source>
</evidence>
<evidence type="ECO:0000313" key="9">
    <source>
        <dbReference type="Proteomes" id="UP000824261"/>
    </source>
</evidence>
<evidence type="ECO:0000256" key="1">
    <source>
        <dbReference type="ARBA" id="ARBA00008683"/>
    </source>
</evidence>
<name>A0A9D1D3K4_9ACTN</name>
<dbReference type="Proteomes" id="UP000824261">
    <property type="component" value="Unassembled WGS sequence"/>
</dbReference>
<evidence type="ECO:0000256" key="5">
    <source>
        <dbReference type="SAM" id="MobiDB-lite"/>
    </source>
</evidence>
<evidence type="ECO:0000256" key="2">
    <source>
        <dbReference type="ARBA" id="ARBA00022670"/>
    </source>
</evidence>
<dbReference type="NCBIfam" id="TIGR00706">
    <property type="entry name" value="SppA_dom"/>
    <property type="match status" value="1"/>
</dbReference>
<dbReference type="InterPro" id="IPR004635">
    <property type="entry name" value="Pept_S49_SppA"/>
</dbReference>
<dbReference type="PANTHER" id="PTHR42987">
    <property type="entry name" value="PEPTIDASE S49"/>
    <property type="match status" value="1"/>
</dbReference>
<gene>
    <name evidence="8" type="primary">sppA</name>
    <name evidence="8" type="ORF">IAA69_04185</name>
</gene>
<evidence type="ECO:0000256" key="4">
    <source>
        <dbReference type="ARBA" id="ARBA00022825"/>
    </source>
</evidence>
<keyword evidence="6" id="KW-1133">Transmembrane helix</keyword>
<dbReference type="Pfam" id="PF01343">
    <property type="entry name" value="Peptidase_S49"/>
    <property type="match status" value="1"/>
</dbReference>
<dbReference type="AlphaFoldDB" id="A0A9D1D3K4"/>
<comment type="similarity">
    <text evidence="1">Belongs to the peptidase S49 family.</text>
</comment>
<keyword evidence="2" id="KW-0645">Protease</keyword>
<keyword evidence="4" id="KW-0720">Serine protease</keyword>